<keyword evidence="8" id="KW-0675">Receptor</keyword>
<evidence type="ECO:0000256" key="9">
    <source>
        <dbReference type="ARBA" id="ARBA00023180"/>
    </source>
</evidence>
<evidence type="ECO:0000256" key="2">
    <source>
        <dbReference type="ARBA" id="ARBA00022475"/>
    </source>
</evidence>
<dbReference type="SUPFAM" id="SSF48726">
    <property type="entry name" value="Immunoglobulin"/>
    <property type="match status" value="1"/>
</dbReference>
<dbReference type="Gene3D" id="2.60.40.10">
    <property type="entry name" value="Immunoglobulins"/>
    <property type="match status" value="1"/>
</dbReference>
<evidence type="ECO:0000256" key="3">
    <source>
        <dbReference type="ARBA" id="ARBA00022692"/>
    </source>
</evidence>
<feature type="domain" description="Ig-like" evidence="11">
    <location>
        <begin position="21"/>
        <end position="125"/>
    </location>
</feature>
<evidence type="ECO:0000256" key="6">
    <source>
        <dbReference type="ARBA" id="ARBA00023136"/>
    </source>
</evidence>
<keyword evidence="4" id="KW-0732">Signal</keyword>
<proteinExistence type="predicted"/>
<evidence type="ECO:0000256" key="4">
    <source>
        <dbReference type="ARBA" id="ARBA00022729"/>
    </source>
</evidence>
<dbReference type="PANTHER" id="PTHR25466">
    <property type="entry name" value="T-LYMPHOCYTE ACTIVATION ANTIGEN"/>
    <property type="match status" value="1"/>
</dbReference>
<dbReference type="GO" id="GO:0006955">
    <property type="term" value="P:immune response"/>
    <property type="evidence" value="ECO:0007669"/>
    <property type="project" value="TreeGrafter"/>
</dbReference>
<keyword evidence="5" id="KW-1133">Transmembrane helix</keyword>
<keyword evidence="2" id="KW-1003">Cell membrane</keyword>
<reference evidence="12 13" key="1">
    <citation type="journal article" date="2017" name="BMC Genomics">
        <title>Genomic characterization of two novel pathogenic avipoxviruses isolated from pacific shearwaters (Ardenna spp.).</title>
        <authorList>
            <person name="Sarker S."/>
            <person name="Das S."/>
            <person name="Lavers J.L."/>
            <person name="Hutton I."/>
            <person name="Helbig K."/>
            <person name="Imbery J."/>
            <person name="Upton C."/>
            <person name="Raidal S.R."/>
        </authorList>
    </citation>
    <scope>NUCLEOTIDE SEQUENCE [LARGE SCALE GENOMIC DNA]</scope>
    <source>
        <strain evidence="12 13">SWPV-1</strain>
    </source>
</reference>
<dbReference type="GO" id="GO:0007166">
    <property type="term" value="P:cell surface receptor signaling pathway"/>
    <property type="evidence" value="ECO:0007669"/>
    <property type="project" value="TreeGrafter"/>
</dbReference>
<dbReference type="InterPro" id="IPR007110">
    <property type="entry name" value="Ig-like_dom"/>
</dbReference>
<evidence type="ECO:0000313" key="13">
    <source>
        <dbReference type="Proteomes" id="UP000315116"/>
    </source>
</evidence>
<dbReference type="InterPro" id="IPR003599">
    <property type="entry name" value="Ig_sub"/>
</dbReference>
<evidence type="ECO:0000256" key="1">
    <source>
        <dbReference type="ARBA" id="ARBA00004251"/>
    </source>
</evidence>
<keyword evidence="3" id="KW-0812">Transmembrane</keyword>
<dbReference type="InterPro" id="IPR036179">
    <property type="entry name" value="Ig-like_dom_sf"/>
</dbReference>
<dbReference type="PANTHER" id="PTHR25466:SF3">
    <property type="entry name" value="PROGRAMMED CELL DEATH 1 LIGAND 1"/>
    <property type="match status" value="1"/>
</dbReference>
<dbReference type="EMBL" id="KX857216">
    <property type="protein sequence ID" value="ARE67677.1"/>
    <property type="molecule type" value="Genomic_DNA"/>
</dbReference>
<evidence type="ECO:0000256" key="8">
    <source>
        <dbReference type="ARBA" id="ARBA00023170"/>
    </source>
</evidence>
<dbReference type="InterPro" id="IPR013783">
    <property type="entry name" value="Ig-like_fold"/>
</dbReference>
<keyword evidence="7" id="KW-1015">Disulfide bond</keyword>
<comment type="subcellular location">
    <subcellularLocation>
        <location evidence="1">Cell membrane</location>
        <topology evidence="1">Single-pass type I membrane protein</topology>
    </subcellularLocation>
</comment>
<dbReference type="SMART" id="SM00409">
    <property type="entry name" value="IG"/>
    <property type="match status" value="1"/>
</dbReference>
<dbReference type="GO" id="GO:0071222">
    <property type="term" value="P:cellular response to lipopolysaccharide"/>
    <property type="evidence" value="ECO:0007669"/>
    <property type="project" value="TreeGrafter"/>
</dbReference>
<keyword evidence="10" id="KW-0393">Immunoglobulin domain</keyword>
<sequence>MTCKKGLMMIVFLCLISLAKTSFVTVQAQQTCVRVNENSAVNLTCLFTNGQGNVSDDVKVSWTHNSTLTRNNSNKEVKDRVYTTWNATTRSGQTVLHIPTVSKEQEGTYTCVVWISGSTDYKKINIEVINSTQEDNVETTTETTVENKTDTIRYVSACNVLTFIIMLVSVLI</sequence>
<evidence type="ECO:0000259" key="11">
    <source>
        <dbReference type="PROSITE" id="PS50835"/>
    </source>
</evidence>
<keyword evidence="9" id="KW-0325">Glycoprotein</keyword>
<gene>
    <name evidence="12" type="primary">SWPV1-144</name>
</gene>
<dbReference type="InterPro" id="IPR051713">
    <property type="entry name" value="T-cell_Activation_Regulation"/>
</dbReference>
<keyword evidence="6" id="KW-0472">Membrane</keyword>
<protein>
    <submittedName>
        <fullName evidence="12">SWPV1-144</fullName>
    </submittedName>
</protein>
<evidence type="ECO:0000256" key="5">
    <source>
        <dbReference type="ARBA" id="ARBA00022989"/>
    </source>
</evidence>
<evidence type="ECO:0000256" key="10">
    <source>
        <dbReference type="ARBA" id="ARBA00023319"/>
    </source>
</evidence>
<dbReference type="InterPro" id="IPR013151">
    <property type="entry name" value="Immunoglobulin_dom"/>
</dbReference>
<dbReference type="PROSITE" id="PS50835">
    <property type="entry name" value="IG_LIKE"/>
    <property type="match status" value="1"/>
</dbReference>
<accession>A0A1V0QGU4</accession>
<evidence type="ECO:0000313" key="12">
    <source>
        <dbReference type="EMBL" id="ARE67677.1"/>
    </source>
</evidence>
<evidence type="ECO:0000256" key="7">
    <source>
        <dbReference type="ARBA" id="ARBA00023157"/>
    </source>
</evidence>
<organism evidence="12 13">
    <name type="scientific">Shearwaterpox virus</name>
    <dbReference type="NCBI Taxonomy" id="1974596"/>
    <lineage>
        <taxon>Viruses</taxon>
        <taxon>Varidnaviria</taxon>
        <taxon>Bamfordvirae</taxon>
        <taxon>Nucleocytoviricota</taxon>
        <taxon>Pokkesviricetes</taxon>
        <taxon>Chitovirales</taxon>
        <taxon>Poxviridae</taxon>
        <taxon>Chordopoxvirinae</taxon>
        <taxon>Avipoxvirus</taxon>
        <taxon>Avipoxvirus canarypox</taxon>
        <taxon>Canarypox virus</taxon>
    </lineage>
</organism>
<name>A0A1V0QGU4_CNPV</name>
<dbReference type="Proteomes" id="UP000315116">
    <property type="component" value="Segment"/>
</dbReference>
<dbReference type="GO" id="GO:0005886">
    <property type="term" value="C:plasma membrane"/>
    <property type="evidence" value="ECO:0007669"/>
    <property type="project" value="UniProtKB-SubCell"/>
</dbReference>
<dbReference type="Pfam" id="PF00047">
    <property type="entry name" value="ig"/>
    <property type="match status" value="1"/>
</dbReference>